<reference evidence="2" key="1">
    <citation type="submission" date="2025-08" db="UniProtKB">
        <authorList>
            <consortium name="Ensembl"/>
        </authorList>
    </citation>
    <scope>IDENTIFICATION</scope>
</reference>
<keyword evidence="1" id="KW-1133">Transmembrane helix</keyword>
<evidence type="ECO:0000256" key="1">
    <source>
        <dbReference type="SAM" id="Phobius"/>
    </source>
</evidence>
<reference evidence="2" key="2">
    <citation type="submission" date="2025-09" db="UniProtKB">
        <authorList>
            <consortium name="Ensembl"/>
        </authorList>
    </citation>
    <scope>IDENTIFICATION</scope>
</reference>
<dbReference type="OMA" id="FNDSQXA"/>
<proteinExistence type="predicted"/>
<evidence type="ECO:0000313" key="3">
    <source>
        <dbReference type="Proteomes" id="UP000261620"/>
    </source>
</evidence>
<organism evidence="2 3">
    <name type="scientific">Mola mola</name>
    <name type="common">Ocean sunfish</name>
    <name type="synonym">Tetraodon mola</name>
    <dbReference type="NCBI Taxonomy" id="94237"/>
    <lineage>
        <taxon>Eukaryota</taxon>
        <taxon>Metazoa</taxon>
        <taxon>Chordata</taxon>
        <taxon>Craniata</taxon>
        <taxon>Vertebrata</taxon>
        <taxon>Euteleostomi</taxon>
        <taxon>Actinopterygii</taxon>
        <taxon>Neopterygii</taxon>
        <taxon>Teleostei</taxon>
        <taxon>Neoteleostei</taxon>
        <taxon>Acanthomorphata</taxon>
        <taxon>Eupercaria</taxon>
        <taxon>Tetraodontiformes</taxon>
        <taxon>Molidae</taxon>
        <taxon>Mola</taxon>
    </lineage>
</organism>
<keyword evidence="1" id="KW-0472">Membrane</keyword>
<sequence length="241" mass="26914">ILNLVWCWSISWCQTDMSPSFFSQFVLSVLKFTYPTLFQGWQTFIGAVLLLLSGKLGWVEMSRIPRSAAISWFPGSLLFVGNIYAGSRALSRIVCPFMNSAFAALLSICSEEAGYFGYLWAVGHLVCVGKSQNLQRDLLNCVTLCSELNNYNVYIFPTSVLLLATAAHPTGDLMGALDFPFLKSHRFHCGCCASALLGFLLLLATVRLKSGFSLEHYGFWIFISKVIDFHHLSSVHRIIRC</sequence>
<dbReference type="Proteomes" id="UP000261620">
    <property type="component" value="Unplaced"/>
</dbReference>
<feature type="transmembrane region" description="Helical" evidence="1">
    <location>
        <begin position="187"/>
        <end position="206"/>
    </location>
</feature>
<evidence type="ECO:0000313" key="2">
    <source>
        <dbReference type="Ensembl" id="ENSMMOP00000006839.1"/>
    </source>
</evidence>
<dbReference type="AlphaFoldDB" id="A0A3Q3WDL7"/>
<feature type="transmembrane region" description="Helical" evidence="1">
    <location>
        <begin position="32"/>
        <end position="52"/>
    </location>
</feature>
<protein>
    <recommendedName>
        <fullName evidence="4">Transmembrane protein 241</fullName>
    </recommendedName>
</protein>
<dbReference type="STRING" id="94237.ENSMMOP00000006839"/>
<name>A0A3Q3WDL7_MOLML</name>
<dbReference type="Ensembl" id="ENSMMOT00000006965.1">
    <property type="protein sequence ID" value="ENSMMOP00000006839.1"/>
    <property type="gene ID" value="ENSMMOG00000005327.1"/>
</dbReference>
<evidence type="ECO:0008006" key="4">
    <source>
        <dbReference type="Google" id="ProtNLM"/>
    </source>
</evidence>
<keyword evidence="1" id="KW-0812">Transmembrane</keyword>
<accession>A0A3Q3WDL7</accession>
<keyword evidence="3" id="KW-1185">Reference proteome</keyword>